<keyword evidence="7" id="KW-0675">Receptor</keyword>
<feature type="domain" description="Nuclear receptor" evidence="10">
    <location>
        <begin position="1"/>
        <end position="82"/>
    </location>
</feature>
<dbReference type="InterPro" id="IPR035500">
    <property type="entry name" value="NHR-like_dom_sf"/>
</dbReference>
<dbReference type="Proteomes" id="UP001175271">
    <property type="component" value="Unassembled WGS sequence"/>
</dbReference>
<keyword evidence="4" id="KW-0805">Transcription regulation</keyword>
<dbReference type="SUPFAM" id="SSF48508">
    <property type="entry name" value="Nuclear receptor ligand-binding domain"/>
    <property type="match status" value="1"/>
</dbReference>
<dbReference type="AlphaFoldDB" id="A0AA39LTM1"/>
<dbReference type="GO" id="GO:0008270">
    <property type="term" value="F:zinc ion binding"/>
    <property type="evidence" value="ECO:0007669"/>
    <property type="project" value="UniProtKB-KW"/>
</dbReference>
<evidence type="ECO:0000256" key="7">
    <source>
        <dbReference type="ARBA" id="ARBA00023170"/>
    </source>
</evidence>
<dbReference type="SMART" id="SM00399">
    <property type="entry name" value="ZnF_C4"/>
    <property type="match status" value="1"/>
</dbReference>
<keyword evidence="2" id="KW-0863">Zinc-finger</keyword>
<evidence type="ECO:0000256" key="9">
    <source>
        <dbReference type="SAM" id="MobiDB-lite"/>
    </source>
</evidence>
<dbReference type="PROSITE" id="PS00031">
    <property type="entry name" value="NUCLEAR_REC_DBD_1"/>
    <property type="match status" value="1"/>
</dbReference>
<keyword evidence="3" id="KW-0862">Zinc</keyword>
<keyword evidence="8" id="KW-0539">Nucleus</keyword>
<evidence type="ECO:0000259" key="10">
    <source>
        <dbReference type="PROSITE" id="PS51030"/>
    </source>
</evidence>
<proteinExistence type="predicted"/>
<keyword evidence="1" id="KW-0479">Metal-binding</keyword>
<sequence>MMICCICSTRPVAGVNYGAASCCSCAAFFRRTVRMRIKYDCDKNELRCSAMAIHQITAIHACKKCRFDRCVKAGMSAGFVQEAQPFRRKPKVAIRASMSPSFQPASHLPLISATIEVLKQAFLNHTADRKSITVGTSEFGQNFYTYDHFRRCFLIECELFRKILNATPVIRELDSQSKDAVFRNSFLIYMPFVHTYYHIRQTHSEEKQSRYYMFDNAYMDIDPVKLQYFMALNGSSLSLASLGDYLTMARSLSAHLVTLIKEVAESAKHVLNTDEDIAALFLLVLIQSNDFGKSNSQWQEPINQLKGVSKELDVFYRATSRDPARWGNIFLLLSNLQTAFLNYRAFERMCRVYLGPTMVQKLEDEANTEELIPKLMRNAPFGKKKEKVYRKCDIYSLIPPQSHTIRLMYTDDETLVDSEGEVTQTEYIKAPKREPELVRIPSAPRTRDVRESYGRNQSPVSPYHGLAKPNSYYVEQKWSSTRAQLRGPERSKWRGGRKRNGAVTVHTATEQGNARVSGVETDSESQYSMKDIQVENDSESQYSMKDIQVENEVKTTEEPQVNVPASCDGQSYKKIRKLVPDSAEWRRLKELNPEFPYPSKSGRYHFA</sequence>
<dbReference type="GO" id="GO:0003700">
    <property type="term" value="F:DNA-binding transcription factor activity"/>
    <property type="evidence" value="ECO:0007669"/>
    <property type="project" value="InterPro"/>
</dbReference>
<dbReference type="Gene3D" id="3.30.50.10">
    <property type="entry name" value="Erythroid Transcription Factor GATA-1, subunit A"/>
    <property type="match status" value="1"/>
</dbReference>
<evidence type="ECO:0000256" key="3">
    <source>
        <dbReference type="ARBA" id="ARBA00022833"/>
    </source>
</evidence>
<evidence type="ECO:0000313" key="12">
    <source>
        <dbReference type="Proteomes" id="UP001175271"/>
    </source>
</evidence>
<feature type="region of interest" description="Disordered" evidence="9">
    <location>
        <begin position="445"/>
        <end position="467"/>
    </location>
</feature>
<dbReference type="InterPro" id="IPR001628">
    <property type="entry name" value="Znf_hrmn_rcpt"/>
</dbReference>
<evidence type="ECO:0000256" key="6">
    <source>
        <dbReference type="ARBA" id="ARBA00023163"/>
    </source>
</evidence>
<gene>
    <name evidence="11" type="ORF">QR680_004382</name>
</gene>
<evidence type="ECO:0000256" key="4">
    <source>
        <dbReference type="ARBA" id="ARBA00023015"/>
    </source>
</evidence>
<evidence type="ECO:0000256" key="2">
    <source>
        <dbReference type="ARBA" id="ARBA00022771"/>
    </source>
</evidence>
<reference evidence="11" key="1">
    <citation type="submission" date="2023-06" db="EMBL/GenBank/DDBJ databases">
        <title>Genomic analysis of the entomopathogenic nematode Steinernema hermaphroditum.</title>
        <authorList>
            <person name="Schwarz E.M."/>
            <person name="Heppert J.K."/>
            <person name="Baniya A."/>
            <person name="Schwartz H.T."/>
            <person name="Tan C.-H."/>
            <person name="Antoshechkin I."/>
            <person name="Sternberg P.W."/>
            <person name="Goodrich-Blair H."/>
            <person name="Dillman A.R."/>
        </authorList>
    </citation>
    <scope>NUCLEOTIDE SEQUENCE</scope>
    <source>
        <strain evidence="11">PS9179</strain>
        <tissue evidence="11">Whole animal</tissue>
    </source>
</reference>
<dbReference type="SUPFAM" id="SSF57716">
    <property type="entry name" value="Glucocorticoid receptor-like (DNA-binding domain)"/>
    <property type="match status" value="1"/>
</dbReference>
<keyword evidence="6" id="KW-0804">Transcription</keyword>
<dbReference type="Pfam" id="PF00105">
    <property type="entry name" value="zf-C4"/>
    <property type="match status" value="1"/>
</dbReference>
<dbReference type="PANTHER" id="PTHR46011">
    <property type="entry name" value="NUCLEAR HORMONE RECEPTOR FAMILY MEMBER NHR-86-RELATED"/>
    <property type="match status" value="1"/>
</dbReference>
<name>A0AA39LTM1_9BILA</name>
<evidence type="ECO:0000256" key="5">
    <source>
        <dbReference type="ARBA" id="ARBA00023125"/>
    </source>
</evidence>
<evidence type="ECO:0000313" key="11">
    <source>
        <dbReference type="EMBL" id="KAK0409173.1"/>
    </source>
</evidence>
<dbReference type="InterPro" id="IPR013088">
    <property type="entry name" value="Znf_NHR/GATA"/>
</dbReference>
<keyword evidence="5" id="KW-0238">DNA-binding</keyword>
<protein>
    <recommendedName>
        <fullName evidence="10">Nuclear receptor domain-containing protein</fullName>
    </recommendedName>
</protein>
<dbReference type="PROSITE" id="PS51030">
    <property type="entry name" value="NUCLEAR_REC_DBD_2"/>
    <property type="match status" value="1"/>
</dbReference>
<comment type="caution">
    <text evidence="11">The sequence shown here is derived from an EMBL/GenBank/DDBJ whole genome shotgun (WGS) entry which is preliminary data.</text>
</comment>
<organism evidence="11 12">
    <name type="scientific">Steinernema hermaphroditum</name>
    <dbReference type="NCBI Taxonomy" id="289476"/>
    <lineage>
        <taxon>Eukaryota</taxon>
        <taxon>Metazoa</taxon>
        <taxon>Ecdysozoa</taxon>
        <taxon>Nematoda</taxon>
        <taxon>Chromadorea</taxon>
        <taxon>Rhabditida</taxon>
        <taxon>Tylenchina</taxon>
        <taxon>Panagrolaimomorpha</taxon>
        <taxon>Strongyloidoidea</taxon>
        <taxon>Steinernematidae</taxon>
        <taxon>Steinernema</taxon>
    </lineage>
</organism>
<dbReference type="GO" id="GO:0043565">
    <property type="term" value="F:sequence-specific DNA binding"/>
    <property type="evidence" value="ECO:0007669"/>
    <property type="project" value="InterPro"/>
</dbReference>
<accession>A0AA39LTM1</accession>
<keyword evidence="12" id="KW-1185">Reference proteome</keyword>
<dbReference type="EMBL" id="JAUCMV010000003">
    <property type="protein sequence ID" value="KAK0409173.1"/>
    <property type="molecule type" value="Genomic_DNA"/>
</dbReference>
<evidence type="ECO:0000256" key="8">
    <source>
        <dbReference type="ARBA" id="ARBA00023242"/>
    </source>
</evidence>
<evidence type="ECO:0000256" key="1">
    <source>
        <dbReference type="ARBA" id="ARBA00022723"/>
    </source>
</evidence>
<dbReference type="PRINTS" id="PR00047">
    <property type="entry name" value="STROIDFINGER"/>
</dbReference>